<dbReference type="PANTHER" id="PTHR45977">
    <property type="entry name" value="TARGET OF ERK KINASE MPK-1"/>
    <property type="match status" value="1"/>
</dbReference>
<keyword evidence="5" id="KW-0812">Transmembrane</keyword>
<comment type="catalytic activity">
    <reaction evidence="1">
        <text>S-ubiquitinyl-[E2 ubiquitin-conjugating enzyme]-L-cysteine + [acceptor protein]-L-lysine = [E2 ubiquitin-conjugating enzyme]-L-cysteine + N(6)-ubiquitinyl-[acceptor protein]-L-lysine.</text>
        <dbReference type="EC" id="2.3.2.27"/>
    </reaction>
</comment>
<dbReference type="PROSITE" id="PS50089">
    <property type="entry name" value="ZF_RING_2"/>
    <property type="match status" value="1"/>
</dbReference>
<evidence type="ECO:0000256" key="5">
    <source>
        <dbReference type="ARBA" id="ARBA00022692"/>
    </source>
</evidence>
<evidence type="ECO:0000313" key="14">
    <source>
        <dbReference type="EMBL" id="KAK6773919.1"/>
    </source>
</evidence>
<keyword evidence="8" id="KW-0833">Ubl conjugation pathway</keyword>
<dbReference type="GO" id="GO:0016020">
    <property type="term" value="C:membrane"/>
    <property type="evidence" value="ECO:0007669"/>
    <property type="project" value="UniProtKB-SubCell"/>
</dbReference>
<dbReference type="GO" id="GO:0016567">
    <property type="term" value="P:protein ubiquitination"/>
    <property type="evidence" value="ECO:0007669"/>
    <property type="project" value="TreeGrafter"/>
</dbReference>
<evidence type="ECO:0000256" key="2">
    <source>
        <dbReference type="ARBA" id="ARBA00004141"/>
    </source>
</evidence>
<feature type="domain" description="RING-type" evidence="13">
    <location>
        <begin position="53"/>
        <end position="92"/>
    </location>
</feature>
<organism evidence="14 15">
    <name type="scientific">Solanum bulbocastanum</name>
    <name type="common">Wild potato</name>
    <dbReference type="NCBI Taxonomy" id="147425"/>
    <lineage>
        <taxon>Eukaryota</taxon>
        <taxon>Viridiplantae</taxon>
        <taxon>Streptophyta</taxon>
        <taxon>Embryophyta</taxon>
        <taxon>Tracheophyta</taxon>
        <taxon>Spermatophyta</taxon>
        <taxon>Magnoliopsida</taxon>
        <taxon>eudicotyledons</taxon>
        <taxon>Gunneridae</taxon>
        <taxon>Pentapetalae</taxon>
        <taxon>asterids</taxon>
        <taxon>lamiids</taxon>
        <taxon>Solanales</taxon>
        <taxon>Solanaceae</taxon>
        <taxon>Solanoideae</taxon>
        <taxon>Solaneae</taxon>
        <taxon>Solanum</taxon>
    </lineage>
</organism>
<dbReference type="AlphaFoldDB" id="A0AAN8XZP0"/>
<keyword evidence="10" id="KW-1133">Transmembrane helix</keyword>
<protein>
    <recommendedName>
        <fullName evidence="3">RING-type E3 ubiquitin transferase</fullName>
        <ecNumber evidence="3">2.3.2.27</ecNumber>
    </recommendedName>
</protein>
<dbReference type="Pfam" id="PF13639">
    <property type="entry name" value="zf-RING_2"/>
    <property type="match status" value="1"/>
</dbReference>
<dbReference type="Proteomes" id="UP001371456">
    <property type="component" value="Unassembled WGS sequence"/>
</dbReference>
<keyword evidence="7 12" id="KW-0863">Zinc-finger</keyword>
<evidence type="ECO:0000259" key="13">
    <source>
        <dbReference type="PROSITE" id="PS50089"/>
    </source>
</evidence>
<dbReference type="InterPro" id="IPR013083">
    <property type="entry name" value="Znf_RING/FYVE/PHD"/>
</dbReference>
<comment type="subcellular location">
    <subcellularLocation>
        <location evidence="2">Membrane</location>
        <topology evidence="2">Multi-pass membrane protein</topology>
    </subcellularLocation>
</comment>
<keyword evidence="6" id="KW-0479">Metal-binding</keyword>
<name>A0AAN8XZP0_SOLBU</name>
<proteinExistence type="predicted"/>
<evidence type="ECO:0000256" key="4">
    <source>
        <dbReference type="ARBA" id="ARBA00022679"/>
    </source>
</evidence>
<gene>
    <name evidence="14" type="ORF">RDI58_029158</name>
</gene>
<dbReference type="GO" id="GO:0061630">
    <property type="term" value="F:ubiquitin protein ligase activity"/>
    <property type="evidence" value="ECO:0007669"/>
    <property type="project" value="UniProtKB-EC"/>
</dbReference>
<dbReference type="PANTHER" id="PTHR45977:SF4">
    <property type="entry name" value="RING-TYPE DOMAIN-CONTAINING PROTEIN"/>
    <property type="match status" value="1"/>
</dbReference>
<dbReference type="GO" id="GO:0006511">
    <property type="term" value="P:ubiquitin-dependent protein catabolic process"/>
    <property type="evidence" value="ECO:0007669"/>
    <property type="project" value="TreeGrafter"/>
</dbReference>
<evidence type="ECO:0000256" key="9">
    <source>
        <dbReference type="ARBA" id="ARBA00022833"/>
    </source>
</evidence>
<dbReference type="GO" id="GO:0008270">
    <property type="term" value="F:zinc ion binding"/>
    <property type="evidence" value="ECO:0007669"/>
    <property type="project" value="UniProtKB-KW"/>
</dbReference>
<evidence type="ECO:0000313" key="15">
    <source>
        <dbReference type="Proteomes" id="UP001371456"/>
    </source>
</evidence>
<dbReference type="SMART" id="SM00184">
    <property type="entry name" value="RING"/>
    <property type="match status" value="1"/>
</dbReference>
<reference evidence="14 15" key="1">
    <citation type="submission" date="2024-02" db="EMBL/GenBank/DDBJ databases">
        <title>de novo genome assembly of Solanum bulbocastanum strain 11H21.</title>
        <authorList>
            <person name="Hosaka A.J."/>
        </authorList>
    </citation>
    <scope>NUCLEOTIDE SEQUENCE [LARGE SCALE GENOMIC DNA]</scope>
    <source>
        <tissue evidence="14">Young leaves</tissue>
    </source>
</reference>
<evidence type="ECO:0000256" key="3">
    <source>
        <dbReference type="ARBA" id="ARBA00012483"/>
    </source>
</evidence>
<evidence type="ECO:0000256" key="1">
    <source>
        <dbReference type="ARBA" id="ARBA00000900"/>
    </source>
</evidence>
<keyword evidence="15" id="KW-1185">Reference proteome</keyword>
<evidence type="ECO:0000256" key="8">
    <source>
        <dbReference type="ARBA" id="ARBA00022786"/>
    </source>
</evidence>
<evidence type="ECO:0000256" key="12">
    <source>
        <dbReference type="PROSITE-ProRule" id="PRU00175"/>
    </source>
</evidence>
<evidence type="ECO:0000256" key="10">
    <source>
        <dbReference type="ARBA" id="ARBA00022989"/>
    </source>
</evidence>
<dbReference type="SUPFAM" id="SSF57850">
    <property type="entry name" value="RING/U-box"/>
    <property type="match status" value="1"/>
</dbReference>
<dbReference type="Gene3D" id="3.30.40.10">
    <property type="entry name" value="Zinc/RING finger domain, C3HC4 (zinc finger)"/>
    <property type="match status" value="1"/>
</dbReference>
<comment type="caution">
    <text evidence="14">The sequence shown here is derived from an EMBL/GenBank/DDBJ whole genome shotgun (WGS) entry which is preliminary data.</text>
</comment>
<evidence type="ECO:0000256" key="11">
    <source>
        <dbReference type="ARBA" id="ARBA00023136"/>
    </source>
</evidence>
<dbReference type="InterPro" id="IPR001841">
    <property type="entry name" value="Znf_RING"/>
</dbReference>
<keyword evidence="11" id="KW-0472">Membrane</keyword>
<accession>A0AAN8XZP0</accession>
<evidence type="ECO:0000256" key="6">
    <source>
        <dbReference type="ARBA" id="ARBA00022723"/>
    </source>
</evidence>
<keyword evidence="9" id="KW-0862">Zinc</keyword>
<dbReference type="EC" id="2.3.2.27" evidence="3"/>
<evidence type="ECO:0000256" key="7">
    <source>
        <dbReference type="ARBA" id="ARBA00022771"/>
    </source>
</evidence>
<sequence>MAVVEATNNSISFLEGCPIYEESILEGLLLASIASIEVILMIKVLGDCIDYSICLSNFEIGEEAKEMPCKHYFHSICIDKLLGINGSCPICRYKIQMDEQCEKKDEASREDERGDDGGSNMEEIWRKIE</sequence>
<keyword evidence="4" id="KW-0808">Transferase</keyword>
<dbReference type="EMBL" id="JBANQN010000012">
    <property type="protein sequence ID" value="KAK6773919.1"/>
    <property type="molecule type" value="Genomic_DNA"/>
</dbReference>